<evidence type="ECO:0000256" key="5">
    <source>
        <dbReference type="ARBA" id="ARBA00023242"/>
    </source>
</evidence>
<dbReference type="Gene3D" id="2.40.330.10">
    <property type="entry name" value="DNA-binding pseudobarrel domain"/>
    <property type="match status" value="1"/>
</dbReference>
<comment type="subcellular location">
    <subcellularLocation>
        <location evidence="1">Nucleus</location>
    </subcellularLocation>
</comment>
<dbReference type="OrthoDB" id="1634853at2759"/>
<keyword evidence="5" id="KW-0539">Nucleus</keyword>
<proteinExistence type="predicted"/>
<dbReference type="GO" id="GO:0003677">
    <property type="term" value="F:DNA binding"/>
    <property type="evidence" value="ECO:0007669"/>
    <property type="project" value="UniProtKB-KW"/>
</dbReference>
<dbReference type="GO" id="GO:0003700">
    <property type="term" value="F:DNA-binding transcription factor activity"/>
    <property type="evidence" value="ECO:0007669"/>
    <property type="project" value="InterPro"/>
</dbReference>
<gene>
    <name evidence="8" type="ORF">F0562_002281</name>
</gene>
<feature type="domain" description="TF-B3" evidence="7">
    <location>
        <begin position="69"/>
        <end position="172"/>
    </location>
</feature>
<evidence type="ECO:0000313" key="9">
    <source>
        <dbReference type="Proteomes" id="UP000325577"/>
    </source>
</evidence>
<dbReference type="PANTHER" id="PTHR31140">
    <property type="entry name" value="B3 DOMAIN-CONTAINING TRANSCRIPTION FACTOR ABI3"/>
    <property type="match status" value="1"/>
</dbReference>
<feature type="region of interest" description="Disordered" evidence="6">
    <location>
        <begin position="43"/>
        <end position="63"/>
    </location>
</feature>
<sequence>MNTSPEHEEKQNSSQTALASRQEYSDRIVEFDKEGNMTITFVRTTQDHDQTSNDVISESEPRLQEESHFEKKLSYSDVSLGELTIPRKYWKHFPALETAITEGPSKWEQINCLDDADNKNLPMNFGWHAKWCVIKKGWPDFVQKHNLKANDVVRFDKRNLQTEEGNFKFLLKFIRAIGILMLQT</sequence>
<evidence type="ECO:0000256" key="6">
    <source>
        <dbReference type="SAM" id="MobiDB-lite"/>
    </source>
</evidence>
<dbReference type="InterPro" id="IPR044800">
    <property type="entry name" value="LEC2-like"/>
</dbReference>
<feature type="compositionally biased region" description="Basic and acidic residues" evidence="6">
    <location>
        <begin position="1"/>
        <end position="11"/>
    </location>
</feature>
<evidence type="ECO:0000313" key="8">
    <source>
        <dbReference type="EMBL" id="KAA8550597.1"/>
    </source>
</evidence>
<keyword evidence="2" id="KW-0805">Transcription regulation</keyword>
<dbReference type="GO" id="GO:0005634">
    <property type="term" value="C:nucleus"/>
    <property type="evidence" value="ECO:0007669"/>
    <property type="project" value="UniProtKB-SubCell"/>
</dbReference>
<keyword evidence="3" id="KW-0238">DNA-binding</keyword>
<dbReference type="EMBL" id="CM018031">
    <property type="protein sequence ID" value="KAA8550597.1"/>
    <property type="molecule type" value="Genomic_DNA"/>
</dbReference>
<evidence type="ECO:0000256" key="2">
    <source>
        <dbReference type="ARBA" id="ARBA00023015"/>
    </source>
</evidence>
<dbReference type="PANTHER" id="PTHR31140:SF139">
    <property type="entry name" value="B3 DOMAIN-CONTAINING PROTEIN OS02G0455900-RELATED"/>
    <property type="match status" value="1"/>
</dbReference>
<dbReference type="InterPro" id="IPR003340">
    <property type="entry name" value="B3_DNA-bd"/>
</dbReference>
<dbReference type="CDD" id="cd10017">
    <property type="entry name" value="B3_DNA"/>
    <property type="match status" value="1"/>
</dbReference>
<evidence type="ECO:0000256" key="4">
    <source>
        <dbReference type="ARBA" id="ARBA00023163"/>
    </source>
</evidence>
<name>A0A5J5C986_9ASTE</name>
<dbReference type="Proteomes" id="UP000325577">
    <property type="component" value="Linkage Group LG0"/>
</dbReference>
<keyword evidence="4" id="KW-0804">Transcription</keyword>
<dbReference type="InterPro" id="IPR015300">
    <property type="entry name" value="DNA-bd_pseudobarrel_sf"/>
</dbReference>
<evidence type="ECO:0000259" key="7">
    <source>
        <dbReference type="Pfam" id="PF02362"/>
    </source>
</evidence>
<accession>A0A5J5C986</accession>
<dbReference type="AlphaFoldDB" id="A0A5J5C986"/>
<dbReference type="SUPFAM" id="SSF101936">
    <property type="entry name" value="DNA-binding pseudobarrel domain"/>
    <property type="match status" value="1"/>
</dbReference>
<evidence type="ECO:0000256" key="3">
    <source>
        <dbReference type="ARBA" id="ARBA00023125"/>
    </source>
</evidence>
<reference evidence="8 9" key="1">
    <citation type="submission" date="2019-09" db="EMBL/GenBank/DDBJ databases">
        <title>A chromosome-level genome assembly of the Chinese tupelo Nyssa sinensis.</title>
        <authorList>
            <person name="Yang X."/>
            <person name="Kang M."/>
            <person name="Yang Y."/>
            <person name="Xiong H."/>
            <person name="Wang M."/>
            <person name="Zhang Z."/>
            <person name="Wang Z."/>
            <person name="Wu H."/>
            <person name="Ma T."/>
            <person name="Liu J."/>
            <person name="Xi Z."/>
        </authorList>
    </citation>
    <scope>NUCLEOTIDE SEQUENCE [LARGE SCALE GENOMIC DNA]</scope>
    <source>
        <strain evidence="8">J267</strain>
        <tissue evidence="8">Leaf</tissue>
    </source>
</reference>
<evidence type="ECO:0000256" key="1">
    <source>
        <dbReference type="ARBA" id="ARBA00004123"/>
    </source>
</evidence>
<protein>
    <recommendedName>
        <fullName evidence="7">TF-B3 domain-containing protein</fullName>
    </recommendedName>
</protein>
<dbReference type="Pfam" id="PF02362">
    <property type="entry name" value="B3"/>
    <property type="match status" value="1"/>
</dbReference>
<feature type="region of interest" description="Disordered" evidence="6">
    <location>
        <begin position="1"/>
        <end position="24"/>
    </location>
</feature>
<organism evidence="8 9">
    <name type="scientific">Nyssa sinensis</name>
    <dbReference type="NCBI Taxonomy" id="561372"/>
    <lineage>
        <taxon>Eukaryota</taxon>
        <taxon>Viridiplantae</taxon>
        <taxon>Streptophyta</taxon>
        <taxon>Embryophyta</taxon>
        <taxon>Tracheophyta</taxon>
        <taxon>Spermatophyta</taxon>
        <taxon>Magnoliopsida</taxon>
        <taxon>eudicotyledons</taxon>
        <taxon>Gunneridae</taxon>
        <taxon>Pentapetalae</taxon>
        <taxon>asterids</taxon>
        <taxon>Cornales</taxon>
        <taxon>Nyssaceae</taxon>
        <taxon>Nyssa</taxon>
    </lineage>
</organism>
<keyword evidence="9" id="KW-1185">Reference proteome</keyword>